<dbReference type="OrthoDB" id="5056410at2"/>
<feature type="transmembrane region" description="Helical" evidence="1">
    <location>
        <begin position="192"/>
        <end position="211"/>
    </location>
</feature>
<gene>
    <name evidence="2" type="ORF">FDA94_10175</name>
</gene>
<evidence type="ECO:0000313" key="2">
    <source>
        <dbReference type="EMBL" id="TKK89291.1"/>
    </source>
</evidence>
<dbReference type="Pfam" id="PF22564">
    <property type="entry name" value="HAAS"/>
    <property type="match status" value="1"/>
</dbReference>
<evidence type="ECO:0000313" key="3">
    <source>
        <dbReference type="Proteomes" id="UP000308705"/>
    </source>
</evidence>
<reference evidence="2 3" key="1">
    <citation type="submission" date="2019-04" db="EMBL/GenBank/DDBJ databases">
        <title>Herbidospora sp. NEAU-GS14.nov., a novel actinomycete isolated from soil.</title>
        <authorList>
            <person name="Han L."/>
        </authorList>
    </citation>
    <scope>NUCLEOTIDE SEQUENCE [LARGE SCALE GENOMIC DNA]</scope>
    <source>
        <strain evidence="2 3">NEAU-GS14</strain>
    </source>
</reference>
<protein>
    <submittedName>
        <fullName evidence="2">Uncharacterized protein</fullName>
    </submittedName>
</protein>
<keyword evidence="1" id="KW-0812">Transmembrane</keyword>
<feature type="transmembrane region" description="Helical" evidence="1">
    <location>
        <begin position="110"/>
        <end position="134"/>
    </location>
</feature>
<keyword evidence="3" id="KW-1185">Reference proteome</keyword>
<accession>A0A4U3MIY5</accession>
<keyword evidence="1" id="KW-0472">Membrane</keyword>
<feature type="transmembrane region" description="Helical" evidence="1">
    <location>
        <begin position="250"/>
        <end position="268"/>
    </location>
</feature>
<sequence length="284" mass="31647">MNADQLIDSYVADVARRLPRRQRADVAAELRSILLDELGDRTDPDAARRVVDAFGRPAEAAARYRPPLVLLDPADSRPFLRWSLIGLAVIWALGAASVAQEPGPNPVASWWLGVVIPSLWWPGVLFTGFAVGAYTRRRWPERARWRPRPADTGHVNRWGHAAAWVFYVGGTIALVTLPWLHYDPAFHARRGPWVLALLIVHLVLYAVVIAQGRWNSLTRRLDIGLNLLVGGVLVWAMAAGAVFVEAWVDDLVKFVVIVILLVTAFDVVQKTRRELRQHGLSSST</sequence>
<proteinExistence type="predicted"/>
<feature type="transmembrane region" description="Helical" evidence="1">
    <location>
        <begin position="155"/>
        <end position="180"/>
    </location>
</feature>
<comment type="caution">
    <text evidence="2">The sequence shown here is derived from an EMBL/GenBank/DDBJ whole genome shotgun (WGS) entry which is preliminary data.</text>
</comment>
<evidence type="ECO:0000256" key="1">
    <source>
        <dbReference type="SAM" id="Phobius"/>
    </source>
</evidence>
<feature type="transmembrane region" description="Helical" evidence="1">
    <location>
        <begin position="223"/>
        <end position="244"/>
    </location>
</feature>
<dbReference type="EMBL" id="SZQA01000007">
    <property type="protein sequence ID" value="TKK89291.1"/>
    <property type="molecule type" value="Genomic_DNA"/>
</dbReference>
<dbReference type="RefSeq" id="WP_137246797.1">
    <property type="nucleotide sequence ID" value="NZ_SZQA01000007.1"/>
</dbReference>
<name>A0A4U3MIY5_9ACTN</name>
<dbReference type="AlphaFoldDB" id="A0A4U3MIY5"/>
<dbReference type="Proteomes" id="UP000308705">
    <property type="component" value="Unassembled WGS sequence"/>
</dbReference>
<organism evidence="2 3">
    <name type="scientific">Herbidospora galbida</name>
    <dbReference type="NCBI Taxonomy" id="2575442"/>
    <lineage>
        <taxon>Bacteria</taxon>
        <taxon>Bacillati</taxon>
        <taxon>Actinomycetota</taxon>
        <taxon>Actinomycetes</taxon>
        <taxon>Streptosporangiales</taxon>
        <taxon>Streptosporangiaceae</taxon>
        <taxon>Herbidospora</taxon>
    </lineage>
</organism>
<feature type="transmembrane region" description="Helical" evidence="1">
    <location>
        <begin position="79"/>
        <end position="98"/>
    </location>
</feature>
<keyword evidence="1" id="KW-1133">Transmembrane helix</keyword>